<feature type="compositionally biased region" description="Basic and acidic residues" evidence="6">
    <location>
        <begin position="325"/>
        <end position="344"/>
    </location>
</feature>
<dbReference type="InterPro" id="IPR001781">
    <property type="entry name" value="Znf_LIM"/>
</dbReference>
<dbReference type="GO" id="GO:0007165">
    <property type="term" value="P:signal transduction"/>
    <property type="evidence" value="ECO:0007669"/>
    <property type="project" value="InterPro"/>
</dbReference>
<dbReference type="SMART" id="SM00324">
    <property type="entry name" value="RhoGAP"/>
    <property type="match status" value="1"/>
</dbReference>
<evidence type="ECO:0000313" key="9">
    <source>
        <dbReference type="EMBL" id="ANZ74364.1"/>
    </source>
</evidence>
<dbReference type="SMART" id="SM00132">
    <property type="entry name" value="LIM"/>
    <property type="match status" value="2"/>
</dbReference>
<dbReference type="PANTHER" id="PTHR23176:SF121">
    <property type="entry name" value="RHO-TYPE GTPASE-ACTIVATING PROTEIN 1-RELATED"/>
    <property type="match status" value="1"/>
</dbReference>
<keyword evidence="4" id="KW-0440">LIM domain</keyword>
<evidence type="ECO:0000256" key="4">
    <source>
        <dbReference type="PROSITE-ProRule" id="PRU00125"/>
    </source>
</evidence>
<dbReference type="GO" id="GO:0005938">
    <property type="term" value="C:cell cortex"/>
    <property type="evidence" value="ECO:0007669"/>
    <property type="project" value="UniProtKB-ARBA"/>
</dbReference>
<feature type="region of interest" description="Disordered" evidence="6">
    <location>
        <begin position="28"/>
        <end position="48"/>
    </location>
</feature>
<dbReference type="GO" id="GO:0005096">
    <property type="term" value="F:GTPase activator activity"/>
    <property type="evidence" value="ECO:0007669"/>
    <property type="project" value="UniProtKB-KW"/>
</dbReference>
<keyword evidence="10" id="KW-1185">Reference proteome</keyword>
<evidence type="ECO:0000256" key="1">
    <source>
        <dbReference type="ARBA" id="ARBA00022468"/>
    </source>
</evidence>
<protein>
    <submittedName>
        <fullName evidence="9">BA75_01701T0</fullName>
    </submittedName>
</protein>
<evidence type="ECO:0000256" key="3">
    <source>
        <dbReference type="ARBA" id="ARBA00022833"/>
    </source>
</evidence>
<evidence type="ECO:0000259" key="8">
    <source>
        <dbReference type="PROSITE" id="PS50238"/>
    </source>
</evidence>
<dbReference type="EMBL" id="CP014584">
    <property type="protein sequence ID" value="ANZ74364.1"/>
    <property type="molecule type" value="Genomic_DNA"/>
</dbReference>
<evidence type="ECO:0000313" key="10">
    <source>
        <dbReference type="Proteomes" id="UP000094565"/>
    </source>
</evidence>
<feature type="region of interest" description="Disordered" evidence="6">
    <location>
        <begin position="563"/>
        <end position="613"/>
    </location>
</feature>
<feature type="compositionally biased region" description="Polar residues" evidence="6">
    <location>
        <begin position="563"/>
        <end position="592"/>
    </location>
</feature>
<feature type="domain" description="LIM zinc-binding" evidence="7">
    <location>
        <begin position="51"/>
        <end position="113"/>
    </location>
</feature>
<dbReference type="CDD" id="cd00159">
    <property type="entry name" value="RhoGAP"/>
    <property type="match status" value="1"/>
</dbReference>
<dbReference type="PROSITE" id="PS00478">
    <property type="entry name" value="LIM_DOMAIN_1"/>
    <property type="match status" value="1"/>
</dbReference>
<dbReference type="PROSITE" id="PS50238">
    <property type="entry name" value="RHOGAP"/>
    <property type="match status" value="1"/>
</dbReference>
<feature type="coiled-coil region" evidence="5">
    <location>
        <begin position="472"/>
        <end position="513"/>
    </location>
</feature>
<dbReference type="PANTHER" id="PTHR23176">
    <property type="entry name" value="RHO/RAC/CDC GTPASE-ACTIVATING PROTEIN"/>
    <property type="match status" value="1"/>
</dbReference>
<name>A0A1B2J8J7_PICPA</name>
<dbReference type="AlphaFoldDB" id="A0A1B2J8J7"/>
<reference evidence="9 10" key="1">
    <citation type="submission" date="2016-02" db="EMBL/GenBank/DDBJ databases">
        <title>Comparative genomic and transcriptomic foundation for Pichia pastoris.</title>
        <authorList>
            <person name="Love K.R."/>
            <person name="Shah K.A."/>
            <person name="Whittaker C.A."/>
            <person name="Wu J."/>
            <person name="Bartlett M.C."/>
            <person name="Ma D."/>
            <person name="Leeson R.L."/>
            <person name="Priest M."/>
            <person name="Young S.K."/>
            <person name="Love J.C."/>
        </authorList>
    </citation>
    <scope>NUCLEOTIDE SEQUENCE [LARGE SCALE GENOMIC DNA]</scope>
    <source>
        <strain evidence="9 10">ATCC 28485</strain>
    </source>
</reference>
<keyword evidence="3 4" id="KW-0862">Zinc</keyword>
<dbReference type="GO" id="GO:0005933">
    <property type="term" value="C:cellular bud"/>
    <property type="evidence" value="ECO:0007669"/>
    <property type="project" value="UniProtKB-ARBA"/>
</dbReference>
<gene>
    <name evidence="9" type="primary">RGA1</name>
    <name evidence="9" type="ORF">ATY40_BA7501701</name>
</gene>
<sequence length="881" mass="98172">MQVLDASHRLDIEVESPFQPDFASPSFALDNSEGSHTKPTSSPDLEPETGQICKKCGLVITEGHAYELGEDRWHVECFSCSKCSKSLGCDSNFLVLGTGALVCSDCSYACTICSKKIYDLAILTGNQAYCSSCFQCRACKNRIEDLRYARTSKGLFCISCHMKLLEKKKRHEQQRKKLMIHTNNSSSSSTKPSADNSNANSATTADTSVKNKQLPDLPLPVSSNYSLNPPVKVHPRDSASNVNTVSDPLDVKTLEDLPQPVPPPFPRLRPNSPPISQFVDYAFNSPVDLNSDEERVLFKTSPSTKQFLQSPDVLEHRKAVLIDDVESDVHESSPEAEPEPKSEPTSDTDVVPKGLNINTTSKIFKNDNELNLEKSTNQKIFALSSEENVSHEKEKLTTKISRSLSMRSISSSKNKLGFNFHRRTSSKDMDTAAISQLNTPKARQRQFSASSQRVPSSISSHNRTVSDIMLLKNSSKTELDQLETQMKKIQNEVSQLTMQKETLQSEILDLKRSKHSLLVDIDETKSRFEKLKTSLNESSAAEQPTDAPLETLLEAPITTVIPRQNSTIDESSLSDNCNSGSLSTSAPTSNSKNKPKGRFWRMGKGNKKDIPNSSSNYSLSNVFKSNPVLIQSKDPMNEKLNTNSDLTERDNFFTSMIKSTSTNILYNMANSRTESNSNHLFNMSLQERATYEGLEVPFIVTKCIEKVEQSGLSSEGIYRLSGGSSSLERVESCFSSLSLEDITNEKFDRLHESLNGDINTVAGVLKRYLSKLPEPLVTFDLYEEFVNIAKMDDKISSLRTLVNKLLPTHRKTLYLLCKHLNNVVQHGNVNLMNVNNIAVVFAATLARSQVVNLEKEMSDISARRNVTETLISHYDQIFQQC</sequence>
<feature type="compositionally biased region" description="Basic residues" evidence="6">
    <location>
        <begin position="593"/>
        <end position="605"/>
    </location>
</feature>
<dbReference type="InterPro" id="IPR000198">
    <property type="entry name" value="RhoGAP_dom"/>
</dbReference>
<organism evidence="9 10">
    <name type="scientific">Komagataella pastoris</name>
    <name type="common">Yeast</name>
    <name type="synonym">Pichia pastoris</name>
    <dbReference type="NCBI Taxonomy" id="4922"/>
    <lineage>
        <taxon>Eukaryota</taxon>
        <taxon>Fungi</taxon>
        <taxon>Dikarya</taxon>
        <taxon>Ascomycota</taxon>
        <taxon>Saccharomycotina</taxon>
        <taxon>Pichiomycetes</taxon>
        <taxon>Pichiales</taxon>
        <taxon>Pichiaceae</taxon>
        <taxon>Komagataella</taxon>
    </lineage>
</organism>
<feature type="compositionally biased region" description="Polar residues" evidence="6">
    <location>
        <begin position="32"/>
        <end position="43"/>
    </location>
</feature>
<evidence type="ECO:0000256" key="5">
    <source>
        <dbReference type="SAM" id="Coils"/>
    </source>
</evidence>
<dbReference type="Gene3D" id="1.10.555.10">
    <property type="entry name" value="Rho GTPase activation protein"/>
    <property type="match status" value="1"/>
</dbReference>
<accession>A0A1B2J8J7</accession>
<proteinExistence type="predicted"/>
<dbReference type="Gene3D" id="2.10.110.10">
    <property type="entry name" value="Cysteine Rich Protein"/>
    <property type="match status" value="2"/>
</dbReference>
<dbReference type="InterPro" id="IPR050729">
    <property type="entry name" value="Rho-GAP"/>
</dbReference>
<keyword evidence="5" id="KW-0175">Coiled coil</keyword>
<feature type="region of interest" description="Disordered" evidence="6">
    <location>
        <begin position="439"/>
        <end position="461"/>
    </location>
</feature>
<dbReference type="PROSITE" id="PS50023">
    <property type="entry name" value="LIM_DOMAIN_2"/>
    <property type="match status" value="1"/>
</dbReference>
<keyword evidence="2 4" id="KW-0479">Metal-binding</keyword>
<dbReference type="CDD" id="cd09395">
    <property type="entry name" value="LIM2_Rga"/>
    <property type="match status" value="1"/>
</dbReference>
<dbReference type="Pfam" id="PF00620">
    <property type="entry name" value="RhoGAP"/>
    <property type="match status" value="1"/>
</dbReference>
<feature type="region of interest" description="Disordered" evidence="6">
    <location>
        <begin position="325"/>
        <end position="354"/>
    </location>
</feature>
<dbReference type="OrthoDB" id="3980768at2759"/>
<keyword evidence="1" id="KW-0343">GTPase activation</keyword>
<feature type="compositionally biased region" description="Low complexity" evidence="6">
    <location>
        <begin position="183"/>
        <end position="208"/>
    </location>
</feature>
<dbReference type="SUPFAM" id="SSF48350">
    <property type="entry name" value="GTPase activation domain, GAP"/>
    <property type="match status" value="1"/>
</dbReference>
<dbReference type="Proteomes" id="UP000094565">
    <property type="component" value="Chromosome 1"/>
</dbReference>
<dbReference type="GO" id="GO:0046872">
    <property type="term" value="F:metal ion binding"/>
    <property type="evidence" value="ECO:0007669"/>
    <property type="project" value="UniProtKB-KW"/>
</dbReference>
<evidence type="ECO:0000256" key="6">
    <source>
        <dbReference type="SAM" id="MobiDB-lite"/>
    </source>
</evidence>
<dbReference type="InterPro" id="IPR008936">
    <property type="entry name" value="Rho_GTPase_activation_prot"/>
</dbReference>
<feature type="region of interest" description="Disordered" evidence="6">
    <location>
        <begin position="179"/>
        <end position="223"/>
    </location>
</feature>
<evidence type="ECO:0000259" key="7">
    <source>
        <dbReference type="PROSITE" id="PS50023"/>
    </source>
</evidence>
<evidence type="ECO:0000256" key="2">
    <source>
        <dbReference type="ARBA" id="ARBA00022723"/>
    </source>
</evidence>
<dbReference type="CDD" id="cd09394">
    <property type="entry name" value="LIM1_Rga"/>
    <property type="match status" value="1"/>
</dbReference>
<dbReference type="Pfam" id="PF00412">
    <property type="entry name" value="LIM"/>
    <property type="match status" value="1"/>
</dbReference>
<feature type="domain" description="Rho-GAP" evidence="8">
    <location>
        <begin position="683"/>
        <end position="878"/>
    </location>
</feature>